<feature type="region of interest" description="Disordered" evidence="1">
    <location>
        <begin position="110"/>
        <end position="156"/>
    </location>
</feature>
<evidence type="ECO:0000256" key="1">
    <source>
        <dbReference type="SAM" id="MobiDB-lite"/>
    </source>
</evidence>
<keyword evidence="3" id="KW-1185">Reference proteome</keyword>
<feature type="compositionally biased region" description="Acidic residues" evidence="1">
    <location>
        <begin position="127"/>
        <end position="142"/>
    </location>
</feature>
<dbReference type="OrthoDB" id="114297at2759"/>
<accession>A0A9W6WUK3</accession>
<comment type="caution">
    <text evidence="2">The sequence shown here is derived from an EMBL/GenBank/DDBJ whole genome shotgun (WGS) entry which is preliminary data.</text>
</comment>
<feature type="compositionally biased region" description="Basic and acidic residues" evidence="1">
    <location>
        <begin position="143"/>
        <end position="152"/>
    </location>
</feature>
<sequence>MNLDRVGARATTEASLDVSFGPCDDLLLLTKVVAVKPWGFADTTDGWHQVATCLAAGGFQTTAQACEVRLEQLATHLAMGDVEALRRSGTEAVLTWKIAMIQQVLRLREQEHERPEQEMNAVKANEETEQQGEEPDEEDEEHEVVTPRSSDKEFEEQVVVLSEQDEGIEVDDREDEVAATRAGDEAFEQQDSGLDQEDRVHEDAAEQLSDEETQMCQRETSNGGNDVLKRRKRTLTEAVLECAAHKPLADASMENVASLLKADVAIKLFYVDWAKTIGVADRFRFIQLLASSHTAAIMYCGMDGECRRYFVNEFLKDNTLFSSSKDFL</sequence>
<dbReference type="Proteomes" id="UP001165083">
    <property type="component" value="Unassembled WGS sequence"/>
</dbReference>
<protein>
    <submittedName>
        <fullName evidence="2">Unnamed protein product</fullName>
    </submittedName>
</protein>
<gene>
    <name evidence="2" type="ORF">Plil01_000679900</name>
</gene>
<organism evidence="2 3">
    <name type="scientific">Phytophthora lilii</name>
    <dbReference type="NCBI Taxonomy" id="2077276"/>
    <lineage>
        <taxon>Eukaryota</taxon>
        <taxon>Sar</taxon>
        <taxon>Stramenopiles</taxon>
        <taxon>Oomycota</taxon>
        <taxon>Peronosporomycetes</taxon>
        <taxon>Peronosporales</taxon>
        <taxon>Peronosporaceae</taxon>
        <taxon>Phytophthora</taxon>
    </lineage>
</organism>
<dbReference type="EMBL" id="BSXW01000311">
    <property type="protein sequence ID" value="GMF18246.1"/>
    <property type="molecule type" value="Genomic_DNA"/>
</dbReference>
<name>A0A9W6WUK3_9STRA</name>
<evidence type="ECO:0000313" key="2">
    <source>
        <dbReference type="EMBL" id="GMF18246.1"/>
    </source>
</evidence>
<reference evidence="2" key="1">
    <citation type="submission" date="2023-04" db="EMBL/GenBank/DDBJ databases">
        <title>Phytophthora lilii NBRC 32176.</title>
        <authorList>
            <person name="Ichikawa N."/>
            <person name="Sato H."/>
            <person name="Tonouchi N."/>
        </authorList>
    </citation>
    <scope>NUCLEOTIDE SEQUENCE</scope>
    <source>
        <strain evidence="2">NBRC 32176</strain>
    </source>
</reference>
<dbReference type="PANTHER" id="PTHR37558">
    <property type="entry name" value="HTH CENPB-TYPE DOMAIN-CONTAINING PROTEIN"/>
    <property type="match status" value="1"/>
</dbReference>
<dbReference type="PANTHER" id="PTHR37558:SF1">
    <property type="entry name" value="HTH CENPB-TYPE DOMAIN-CONTAINING PROTEIN"/>
    <property type="match status" value="1"/>
</dbReference>
<evidence type="ECO:0000313" key="3">
    <source>
        <dbReference type="Proteomes" id="UP001165083"/>
    </source>
</evidence>
<feature type="region of interest" description="Disordered" evidence="1">
    <location>
        <begin position="169"/>
        <end position="197"/>
    </location>
</feature>
<dbReference type="AlphaFoldDB" id="A0A9W6WUK3"/>
<proteinExistence type="predicted"/>